<dbReference type="Proteomes" id="UP000008672">
    <property type="component" value="Unassembled WGS sequence"/>
</dbReference>
<reference evidence="2" key="3">
    <citation type="submission" date="2025-09" db="UniProtKB">
        <authorList>
            <consortium name="Ensembl"/>
        </authorList>
    </citation>
    <scope>IDENTIFICATION</scope>
</reference>
<proteinExistence type="predicted"/>
<keyword evidence="3" id="KW-1185">Reference proteome</keyword>
<feature type="region of interest" description="Disordered" evidence="1">
    <location>
        <begin position="169"/>
        <end position="204"/>
    </location>
</feature>
<dbReference type="eggNOG" id="ENOG502RJ2N">
    <property type="taxonomic scope" value="Eukaryota"/>
</dbReference>
<dbReference type="PANTHER" id="PTHR34648">
    <property type="entry name" value="CLOCK-INTERACTING PACEMAKER"/>
    <property type="match status" value="1"/>
</dbReference>
<sequence>MEKKASASENTRNPRPCESDSGFSDTSSEHLSNAEQADLPDIKIDWSSVSSRLDELQRVYGPFTGLTPVYIVKNVLFKQGEGEKRVKAWGGQHALSAASGQPRVLFIQQPVAASTLKSPVSNKRKERDTYLPILNSYPKIAPHPDKKNHGILRTDRTAGRSKNKRFCVEDTRVSSSESAMPKNNEVPSAAPERQEQPSPPTASIQQASNAAFKLDRFVQSEGYRACSSPHLGVPLSQSPAFSSAELSPSSAALEFPVGMLPSGTGDRKGANKGSKKHAPGIVKQKRFHNTVEILSKSGLLGITLKTKGLIRQNRNTQREIDELKEHTRLLCKAMQSNDSQAWLKLQEAMNVSGSYKGLNGRTGRRSA</sequence>
<dbReference type="EMBL" id="AFYH01034942">
    <property type="status" value="NOT_ANNOTATED_CDS"/>
    <property type="molecule type" value="Genomic_DNA"/>
</dbReference>
<dbReference type="EMBL" id="AFYH01034940">
    <property type="status" value="NOT_ANNOTATED_CDS"/>
    <property type="molecule type" value="Genomic_DNA"/>
</dbReference>
<dbReference type="OMA" id="RFCLEET"/>
<dbReference type="AlphaFoldDB" id="H3B0J8"/>
<accession>H3B0J8</accession>
<dbReference type="GO" id="GO:0042754">
    <property type="term" value="P:negative regulation of circadian rhythm"/>
    <property type="evidence" value="ECO:0007669"/>
    <property type="project" value="InterPro"/>
</dbReference>
<dbReference type="EMBL" id="AFYH01034941">
    <property type="status" value="NOT_ANNOTATED_CDS"/>
    <property type="molecule type" value="Genomic_DNA"/>
</dbReference>
<dbReference type="HOGENOM" id="CLU_056483_0_0_1"/>
<dbReference type="Ensembl" id="ENSLACT00000015525.1">
    <property type="protein sequence ID" value="ENSLACP00000015419.1"/>
    <property type="gene ID" value="ENSLACG00000013574.1"/>
</dbReference>
<dbReference type="GO" id="GO:0045892">
    <property type="term" value="P:negative regulation of DNA-templated transcription"/>
    <property type="evidence" value="ECO:0007669"/>
    <property type="project" value="InterPro"/>
</dbReference>
<organism evidence="2 3">
    <name type="scientific">Latimeria chalumnae</name>
    <name type="common">Coelacanth</name>
    <dbReference type="NCBI Taxonomy" id="7897"/>
    <lineage>
        <taxon>Eukaryota</taxon>
        <taxon>Metazoa</taxon>
        <taxon>Chordata</taxon>
        <taxon>Craniata</taxon>
        <taxon>Vertebrata</taxon>
        <taxon>Euteleostomi</taxon>
        <taxon>Coelacanthiformes</taxon>
        <taxon>Coelacanthidae</taxon>
        <taxon>Latimeria</taxon>
    </lineage>
</organism>
<evidence type="ECO:0000313" key="3">
    <source>
        <dbReference type="Proteomes" id="UP000008672"/>
    </source>
</evidence>
<dbReference type="GO" id="GO:0005634">
    <property type="term" value="C:nucleus"/>
    <property type="evidence" value="ECO:0007669"/>
    <property type="project" value="TreeGrafter"/>
</dbReference>
<dbReference type="InterPro" id="IPR031602">
    <property type="entry name" value="CIPC"/>
</dbReference>
<protein>
    <submittedName>
        <fullName evidence="2">Uncharacterized protein</fullName>
    </submittedName>
</protein>
<dbReference type="Bgee" id="ENSLACG00000013574">
    <property type="expression patterns" value="Expressed in pectoral fin and 6 other cell types or tissues"/>
</dbReference>
<dbReference type="InParanoid" id="H3B0J8"/>
<name>H3B0J8_LATCH</name>
<evidence type="ECO:0000313" key="2">
    <source>
        <dbReference type="Ensembl" id="ENSLACP00000015419.1"/>
    </source>
</evidence>
<reference evidence="3" key="1">
    <citation type="submission" date="2011-08" db="EMBL/GenBank/DDBJ databases">
        <title>The draft genome of Latimeria chalumnae.</title>
        <authorList>
            <person name="Di Palma F."/>
            <person name="Alfoldi J."/>
            <person name="Johnson J."/>
            <person name="Berlin A."/>
            <person name="Gnerre S."/>
            <person name="Jaffe D."/>
            <person name="MacCallum I."/>
            <person name="Young S."/>
            <person name="Walker B.J."/>
            <person name="Lander E."/>
            <person name="Lindblad-Toh K."/>
        </authorList>
    </citation>
    <scope>NUCLEOTIDE SEQUENCE [LARGE SCALE GENOMIC DNA]</scope>
    <source>
        <strain evidence="3">Wild caught</strain>
    </source>
</reference>
<dbReference type="GeneTree" id="ENSGT00510000048522"/>
<feature type="compositionally biased region" description="Polar residues" evidence="1">
    <location>
        <begin position="21"/>
        <end position="35"/>
    </location>
</feature>
<reference evidence="2" key="2">
    <citation type="submission" date="2025-08" db="UniProtKB">
        <authorList>
            <consortium name="Ensembl"/>
        </authorList>
    </citation>
    <scope>IDENTIFICATION</scope>
</reference>
<feature type="region of interest" description="Disordered" evidence="1">
    <location>
        <begin position="1"/>
        <end position="36"/>
    </location>
</feature>
<dbReference type="Pfam" id="PF15800">
    <property type="entry name" value="CiPC"/>
    <property type="match status" value="1"/>
</dbReference>
<evidence type="ECO:0000256" key="1">
    <source>
        <dbReference type="SAM" id="MobiDB-lite"/>
    </source>
</evidence>
<dbReference type="PANTHER" id="PTHR34648:SF7">
    <property type="entry name" value="SI:CH211-132B12.7"/>
    <property type="match status" value="1"/>
</dbReference>